<proteinExistence type="predicted"/>
<dbReference type="GO" id="GO:0016874">
    <property type="term" value="F:ligase activity"/>
    <property type="evidence" value="ECO:0007669"/>
    <property type="project" value="UniProtKB-KW"/>
</dbReference>
<evidence type="ECO:0000313" key="5">
    <source>
        <dbReference type="Proteomes" id="UP000264779"/>
    </source>
</evidence>
<dbReference type="EMBL" id="DONK01000198">
    <property type="protein sequence ID" value="HBU52167.1"/>
    <property type="molecule type" value="Genomic_DNA"/>
</dbReference>
<evidence type="ECO:0000313" key="3">
    <source>
        <dbReference type="EMBL" id="HBU52167.1"/>
    </source>
</evidence>
<reference evidence="4 5" key="1">
    <citation type="journal article" date="2018" name="Nat. Biotechnol.">
        <title>A standardized bacterial taxonomy based on genome phylogeny substantially revises the tree of life.</title>
        <authorList>
            <person name="Parks D.H."/>
            <person name="Chuvochina M."/>
            <person name="Waite D.W."/>
            <person name="Rinke C."/>
            <person name="Skarshewski A."/>
            <person name="Chaumeil P.A."/>
            <person name="Hugenholtz P."/>
        </authorList>
    </citation>
    <scope>NUCLEOTIDE SEQUENCE [LARGE SCALE GENOMIC DNA]</scope>
    <source>
        <strain evidence="3">UBA11621</strain>
        <strain evidence="2">UBA11978</strain>
    </source>
</reference>
<feature type="domain" description="BRCT" evidence="1">
    <location>
        <begin position="110"/>
        <end position="205"/>
    </location>
</feature>
<name>A0A358E181_9ALTE</name>
<protein>
    <submittedName>
        <fullName evidence="3">NAD-dependent DNA ligase</fullName>
    </submittedName>
</protein>
<sequence>MNKQTNIYNSRSVEDRKMDTLIGLSKGLLADGKLVQEEVEFLLQWLLQNRDSNNPIIINIETKVIEILNDGIVDNEEAEELFQLLSKLNGDEVALGELAKPTNLPLCSPPPEVKIRGSIFLFTGTFNYGTRAKCTSLVEELGGAIGKSVTKSINYLVIGSYVTDAWAHESFGRKIEKAMSYRDMQTSNIKIISENHWLEAVNRTK</sequence>
<dbReference type="PROSITE" id="PS50172">
    <property type="entry name" value="BRCT"/>
    <property type="match status" value="1"/>
</dbReference>
<keyword evidence="3" id="KW-0436">Ligase</keyword>
<dbReference type="Pfam" id="PF00533">
    <property type="entry name" value="BRCT"/>
    <property type="match status" value="1"/>
</dbReference>
<gene>
    <name evidence="2" type="ORF">DCW74_04215</name>
    <name evidence="3" type="ORF">DEB45_12995</name>
</gene>
<accession>A0A358E181</accession>
<dbReference type="Gene3D" id="3.40.50.10190">
    <property type="entry name" value="BRCT domain"/>
    <property type="match status" value="1"/>
</dbReference>
<dbReference type="Proteomes" id="UP000264779">
    <property type="component" value="Unassembled WGS sequence"/>
</dbReference>
<dbReference type="RefSeq" id="WP_272965261.1">
    <property type="nucleotide sequence ID" value="NZ_CALBIY010000020.1"/>
</dbReference>
<dbReference type="InterPro" id="IPR001357">
    <property type="entry name" value="BRCT_dom"/>
</dbReference>
<evidence type="ECO:0000259" key="1">
    <source>
        <dbReference type="PROSITE" id="PS50172"/>
    </source>
</evidence>
<evidence type="ECO:0000313" key="2">
    <source>
        <dbReference type="EMBL" id="HAW74925.1"/>
    </source>
</evidence>
<dbReference type="SUPFAM" id="SSF52113">
    <property type="entry name" value="BRCT domain"/>
    <property type="match status" value="1"/>
</dbReference>
<dbReference type="AlphaFoldDB" id="A0A358E181"/>
<dbReference type="CDD" id="cd17748">
    <property type="entry name" value="BRCT_DNA_ligase_like"/>
    <property type="match status" value="1"/>
</dbReference>
<dbReference type="InterPro" id="IPR036420">
    <property type="entry name" value="BRCT_dom_sf"/>
</dbReference>
<comment type="caution">
    <text evidence="3">The sequence shown here is derived from an EMBL/GenBank/DDBJ whole genome shotgun (WGS) entry which is preliminary data.</text>
</comment>
<organism evidence="3 5">
    <name type="scientific">Alteromonas australica</name>
    <dbReference type="NCBI Taxonomy" id="589873"/>
    <lineage>
        <taxon>Bacteria</taxon>
        <taxon>Pseudomonadati</taxon>
        <taxon>Pseudomonadota</taxon>
        <taxon>Gammaproteobacteria</taxon>
        <taxon>Alteromonadales</taxon>
        <taxon>Alteromonadaceae</taxon>
        <taxon>Alteromonas/Salinimonas group</taxon>
        <taxon>Alteromonas</taxon>
    </lineage>
</organism>
<dbReference type="EMBL" id="DNAN01000145">
    <property type="protein sequence ID" value="HAW74925.1"/>
    <property type="molecule type" value="Genomic_DNA"/>
</dbReference>
<dbReference type="Proteomes" id="UP000263517">
    <property type="component" value="Unassembled WGS sequence"/>
</dbReference>
<evidence type="ECO:0000313" key="4">
    <source>
        <dbReference type="Proteomes" id="UP000263517"/>
    </source>
</evidence>